<comment type="cofactor">
    <cofactor evidence="1">
        <name>a divalent metal cation</name>
        <dbReference type="ChEBI" id="CHEBI:60240"/>
    </cofactor>
</comment>
<protein>
    <recommendedName>
        <fullName evidence="3">DDE Tnp4 domain-containing protein</fullName>
    </recommendedName>
</protein>
<accession>A0A8J5ICE5</accession>
<dbReference type="EMBL" id="JAENGY010002618">
    <property type="protein sequence ID" value="KAG6943701.1"/>
    <property type="molecule type" value="Genomic_DNA"/>
</dbReference>
<feature type="domain" description="DDE Tnp4" evidence="3">
    <location>
        <begin position="17"/>
        <end position="129"/>
    </location>
</feature>
<dbReference type="InterPro" id="IPR027806">
    <property type="entry name" value="HARBI1_dom"/>
</dbReference>
<dbReference type="AlphaFoldDB" id="A0A8J5ICE5"/>
<name>A0A8J5ICE5_9STRA</name>
<evidence type="ECO:0000313" key="4">
    <source>
        <dbReference type="EMBL" id="KAG6943701.1"/>
    </source>
</evidence>
<keyword evidence="5" id="KW-1185">Reference proteome</keyword>
<organism evidence="4 5">
    <name type="scientific">Phytophthora aleatoria</name>
    <dbReference type="NCBI Taxonomy" id="2496075"/>
    <lineage>
        <taxon>Eukaryota</taxon>
        <taxon>Sar</taxon>
        <taxon>Stramenopiles</taxon>
        <taxon>Oomycota</taxon>
        <taxon>Peronosporomycetes</taxon>
        <taxon>Peronosporales</taxon>
        <taxon>Peronosporaceae</taxon>
        <taxon>Phytophthora</taxon>
    </lineage>
</organism>
<sequence length="188" mass="21009">MATTVESVILHPMFKLCGVKAHPGSWSDRKCWNYSAIGRSIYSTIPPETHFIGDAGYALLRGLVVPCCEREEGGALSSQQKTVQLPTRMPVESTFGLWKGRFQMLQGVMNQETPRSSAHFVVATVVLHNLMILYNDDVEISQFIEEDGTSVDYNGVMSTNLRQIGVVYRNAIASLICSYNEKQREMVN</sequence>
<keyword evidence="2" id="KW-0479">Metal-binding</keyword>
<evidence type="ECO:0000256" key="1">
    <source>
        <dbReference type="ARBA" id="ARBA00001968"/>
    </source>
</evidence>
<dbReference type="Proteomes" id="UP000709295">
    <property type="component" value="Unassembled WGS sequence"/>
</dbReference>
<evidence type="ECO:0000259" key="3">
    <source>
        <dbReference type="Pfam" id="PF13359"/>
    </source>
</evidence>
<dbReference type="GO" id="GO:0046872">
    <property type="term" value="F:metal ion binding"/>
    <property type="evidence" value="ECO:0007669"/>
    <property type="project" value="UniProtKB-KW"/>
</dbReference>
<reference evidence="4" key="1">
    <citation type="submission" date="2021-01" db="EMBL/GenBank/DDBJ databases">
        <title>Phytophthora aleatoria, a newly-described species from Pinus radiata is distinct from Phytophthora cactorum isolates based on comparative genomics.</title>
        <authorList>
            <person name="Mcdougal R."/>
            <person name="Panda P."/>
            <person name="Williams N."/>
            <person name="Studholme D.J."/>
        </authorList>
    </citation>
    <scope>NUCLEOTIDE SEQUENCE</scope>
    <source>
        <strain evidence="4">NZFS 4037</strain>
    </source>
</reference>
<evidence type="ECO:0000256" key="2">
    <source>
        <dbReference type="ARBA" id="ARBA00022723"/>
    </source>
</evidence>
<comment type="caution">
    <text evidence="4">The sequence shown here is derived from an EMBL/GenBank/DDBJ whole genome shotgun (WGS) entry which is preliminary data.</text>
</comment>
<proteinExistence type="predicted"/>
<gene>
    <name evidence="4" type="ORF">JG688_00017475</name>
</gene>
<evidence type="ECO:0000313" key="5">
    <source>
        <dbReference type="Proteomes" id="UP000709295"/>
    </source>
</evidence>
<dbReference type="Pfam" id="PF13359">
    <property type="entry name" value="DDE_Tnp_4"/>
    <property type="match status" value="1"/>
</dbReference>